<feature type="region of interest" description="Disordered" evidence="1">
    <location>
        <begin position="383"/>
        <end position="473"/>
    </location>
</feature>
<feature type="region of interest" description="Disordered" evidence="1">
    <location>
        <begin position="1"/>
        <end position="42"/>
    </location>
</feature>
<feature type="compositionally biased region" description="Polar residues" evidence="1">
    <location>
        <begin position="425"/>
        <end position="440"/>
    </location>
</feature>
<gene>
    <name evidence="2" type="ORF">B0T17DRAFT_503300</name>
</gene>
<dbReference type="Proteomes" id="UP001174934">
    <property type="component" value="Unassembled WGS sequence"/>
</dbReference>
<keyword evidence="3" id="KW-1185">Reference proteome</keyword>
<accession>A0AA40CEH5</accession>
<comment type="caution">
    <text evidence="2">The sequence shown here is derived from an EMBL/GenBank/DDBJ whole genome shotgun (WGS) entry which is preliminary data.</text>
</comment>
<feature type="region of interest" description="Disordered" evidence="1">
    <location>
        <begin position="150"/>
        <end position="175"/>
    </location>
</feature>
<feature type="compositionally biased region" description="Polar residues" evidence="1">
    <location>
        <begin position="615"/>
        <end position="646"/>
    </location>
</feature>
<reference evidence="2" key="1">
    <citation type="submission" date="2023-06" db="EMBL/GenBank/DDBJ databases">
        <title>Genome-scale phylogeny and comparative genomics of the fungal order Sordariales.</title>
        <authorList>
            <consortium name="Lawrence Berkeley National Laboratory"/>
            <person name="Hensen N."/>
            <person name="Bonometti L."/>
            <person name="Westerberg I."/>
            <person name="Brannstrom I.O."/>
            <person name="Guillou S."/>
            <person name="Cros-Aarteil S."/>
            <person name="Calhoun S."/>
            <person name="Haridas S."/>
            <person name="Kuo A."/>
            <person name="Mondo S."/>
            <person name="Pangilinan J."/>
            <person name="Riley R."/>
            <person name="LaButti K."/>
            <person name="Andreopoulos B."/>
            <person name="Lipzen A."/>
            <person name="Chen C."/>
            <person name="Yanf M."/>
            <person name="Daum C."/>
            <person name="Ng V."/>
            <person name="Clum A."/>
            <person name="Steindorff A."/>
            <person name="Ohm R."/>
            <person name="Martin F."/>
            <person name="Silar P."/>
            <person name="Natvig D."/>
            <person name="Lalanne C."/>
            <person name="Gautier V."/>
            <person name="Ament-velasquez S.L."/>
            <person name="Kruys A."/>
            <person name="Hutchinson M.I."/>
            <person name="Powell A.J."/>
            <person name="Barry K."/>
            <person name="Miller A.N."/>
            <person name="Grigoriev I.V."/>
            <person name="Debuchy R."/>
            <person name="Gladieux P."/>
            <person name="Thoren M.H."/>
            <person name="Johannesson H."/>
        </authorList>
    </citation>
    <scope>NUCLEOTIDE SEQUENCE</scope>
    <source>
        <strain evidence="2">SMH3391-2</strain>
    </source>
</reference>
<evidence type="ECO:0000313" key="3">
    <source>
        <dbReference type="Proteomes" id="UP001174934"/>
    </source>
</evidence>
<sequence>MDPVTPARPKDEDIHPKDEGPHPKEEEASLPEDGDAEADEAQEDHTIQCMYVPNCGTGSQLRKVVSHLLGRNKLCTRSIPEHVWVHYCRKHYQRARYRNAAEYSWQQCDLVCTQAEQVQRWSDSNRRAGRSGVVQDWSLTVRKREAQRLEENKARKKRRYRDEEDDDEESYEDRAISQGTAVPQWLLDKVNTGYTTEQVIDIIKQIKREMQSGRLAAIPDIEVLPNILTEGDKEKAKPSKNSKSHKRSQSMGASLRSSSSRSSDSQTLPRRVSQPDVNSYYDDTYDHSSPAEKRQRRGEQDYYGGERRAMVPRGVDRGLPGARPRFQLPHRPREPNIEEERYYDRQVFSSGTASIGYSDRQLPFSSASSLGYSDRQLPVATGSYGYSAPLPHGPLPAPTTQAEGPQKSEFPRPSHHPLPPRPTHQRSQSDYASFSETSQTYPSSSAGYNNYGGSSGTGYSSTPAPSSAYGMAASAASGFGTGATTPSWGYSSALSGPPGFPSLVQPSSSSSYGSVAYPSSQSMDTTSMYMPPTVRSNSYQGMSNSYYDSYRSHQSQAYPMTSSYYQPNGAPTTSGAYGGAAKHIRHQSTPVPSARNPYEMRPTSSGQGAVPTPPVFQTQYQAPNQSFQQHSQSYLAPSHDNGNSAARSDELKVAPPDGYSQRH</sequence>
<dbReference type="EMBL" id="JAULSR010000001">
    <property type="protein sequence ID" value="KAK0635796.1"/>
    <property type="molecule type" value="Genomic_DNA"/>
</dbReference>
<feature type="compositionally biased region" description="Basic and acidic residues" evidence="1">
    <location>
        <begin position="331"/>
        <end position="344"/>
    </location>
</feature>
<protein>
    <submittedName>
        <fullName evidence="2">Uncharacterized protein</fullName>
    </submittedName>
</protein>
<feature type="compositionally biased region" description="Polar residues" evidence="1">
    <location>
        <begin position="560"/>
        <end position="575"/>
    </location>
</feature>
<name>A0AA40CEH5_9PEZI</name>
<dbReference type="AlphaFoldDB" id="A0AA40CEH5"/>
<feature type="region of interest" description="Disordered" evidence="1">
    <location>
        <begin position="229"/>
        <end position="345"/>
    </location>
</feature>
<feature type="compositionally biased region" description="Acidic residues" evidence="1">
    <location>
        <begin position="28"/>
        <end position="42"/>
    </location>
</feature>
<evidence type="ECO:0000256" key="1">
    <source>
        <dbReference type="SAM" id="MobiDB-lite"/>
    </source>
</evidence>
<proteinExistence type="predicted"/>
<feature type="region of interest" description="Disordered" evidence="1">
    <location>
        <begin position="487"/>
        <end position="534"/>
    </location>
</feature>
<feature type="compositionally biased region" description="Polar residues" evidence="1">
    <location>
        <begin position="523"/>
        <end position="534"/>
    </location>
</feature>
<feature type="compositionally biased region" description="Low complexity" evidence="1">
    <location>
        <begin position="441"/>
        <end position="473"/>
    </location>
</feature>
<feature type="compositionally biased region" description="Low complexity" evidence="1">
    <location>
        <begin position="502"/>
        <end position="522"/>
    </location>
</feature>
<feature type="compositionally biased region" description="Basic residues" evidence="1">
    <location>
        <begin position="238"/>
        <end position="248"/>
    </location>
</feature>
<feature type="region of interest" description="Disordered" evidence="1">
    <location>
        <begin position="560"/>
        <end position="663"/>
    </location>
</feature>
<evidence type="ECO:0000313" key="2">
    <source>
        <dbReference type="EMBL" id="KAK0635796.1"/>
    </source>
</evidence>
<feature type="compositionally biased region" description="Low complexity" evidence="1">
    <location>
        <begin position="249"/>
        <end position="265"/>
    </location>
</feature>
<feature type="compositionally biased region" description="Basic and acidic residues" evidence="1">
    <location>
        <begin position="284"/>
        <end position="309"/>
    </location>
</feature>
<organism evidence="2 3">
    <name type="scientific">Bombardia bombarda</name>
    <dbReference type="NCBI Taxonomy" id="252184"/>
    <lineage>
        <taxon>Eukaryota</taxon>
        <taxon>Fungi</taxon>
        <taxon>Dikarya</taxon>
        <taxon>Ascomycota</taxon>
        <taxon>Pezizomycotina</taxon>
        <taxon>Sordariomycetes</taxon>
        <taxon>Sordariomycetidae</taxon>
        <taxon>Sordariales</taxon>
        <taxon>Lasiosphaeriaceae</taxon>
        <taxon>Bombardia</taxon>
    </lineage>
</organism>
<feature type="compositionally biased region" description="Basic and acidic residues" evidence="1">
    <location>
        <begin position="8"/>
        <end position="27"/>
    </location>
</feature>